<reference evidence="2 3" key="1">
    <citation type="journal article" date="2021" name="Commun. Biol.">
        <title>The genome of Shorea leprosula (Dipterocarpaceae) highlights the ecological relevance of drought in aseasonal tropical rainforests.</title>
        <authorList>
            <person name="Ng K.K.S."/>
            <person name="Kobayashi M.J."/>
            <person name="Fawcett J.A."/>
            <person name="Hatakeyama M."/>
            <person name="Paape T."/>
            <person name="Ng C.H."/>
            <person name="Ang C.C."/>
            <person name="Tnah L.H."/>
            <person name="Lee C.T."/>
            <person name="Nishiyama T."/>
            <person name="Sese J."/>
            <person name="O'Brien M.J."/>
            <person name="Copetti D."/>
            <person name="Mohd Noor M.I."/>
            <person name="Ong R.C."/>
            <person name="Putra M."/>
            <person name="Sireger I.Z."/>
            <person name="Indrioko S."/>
            <person name="Kosugi Y."/>
            <person name="Izuno A."/>
            <person name="Isagi Y."/>
            <person name="Lee S.L."/>
            <person name="Shimizu K.K."/>
        </authorList>
    </citation>
    <scope>NUCLEOTIDE SEQUENCE [LARGE SCALE GENOMIC DNA]</scope>
    <source>
        <strain evidence="2">214</strain>
    </source>
</reference>
<dbReference type="Proteomes" id="UP001054252">
    <property type="component" value="Unassembled WGS sequence"/>
</dbReference>
<evidence type="ECO:0008006" key="4">
    <source>
        <dbReference type="Google" id="ProtNLM"/>
    </source>
</evidence>
<dbReference type="AlphaFoldDB" id="A0AAV5JFE8"/>
<gene>
    <name evidence="2" type="ORF">SLEP1_g23438</name>
</gene>
<accession>A0AAV5JFE8</accession>
<comment type="caution">
    <text evidence="2">The sequence shown here is derived from an EMBL/GenBank/DDBJ whole genome shotgun (WGS) entry which is preliminary data.</text>
</comment>
<evidence type="ECO:0000313" key="2">
    <source>
        <dbReference type="EMBL" id="GKV12267.1"/>
    </source>
</evidence>
<name>A0AAV5JFE8_9ROSI</name>
<dbReference type="EMBL" id="BPVZ01000036">
    <property type="protein sequence ID" value="GKV12267.1"/>
    <property type="molecule type" value="Genomic_DNA"/>
</dbReference>
<feature type="region of interest" description="Disordered" evidence="1">
    <location>
        <begin position="40"/>
        <end position="61"/>
    </location>
</feature>
<proteinExistence type="predicted"/>
<sequence>MAKHLIEHSNVNVYIHNGLGHMLLDAPHIIHDVIEIDDDENENEDNEEIGNAIKGDHGDDRIDGDYVNEAVDISQLSSNEENQVNESIDVHWMSEDGDHMDAANSSFLGGLNVNLHHANLDQSTRDGFYVEIDVLSDKDDDELINACGKQAEFWRQTHAASNCCLLDCDDVFEVPIRVHKGKGKEITEDINGDYKLSDSNTSIASSEREKDSNYIDSDDPREYVSNSGDELFAIDDALRQKTSCPVYDLTCAIPHFELGMKFQNHIKFKKAVAKYSSYKGFAPKWLRNAPDKQRIRCMAKNCPWYVSETYQKRDGSFKVVALVREHICL</sequence>
<protein>
    <recommendedName>
        <fullName evidence="4">Transposase MuDR plant domain-containing protein</fullName>
    </recommendedName>
</protein>
<keyword evidence="3" id="KW-1185">Reference proteome</keyword>
<evidence type="ECO:0000256" key="1">
    <source>
        <dbReference type="SAM" id="MobiDB-lite"/>
    </source>
</evidence>
<organism evidence="2 3">
    <name type="scientific">Rubroshorea leprosula</name>
    <dbReference type="NCBI Taxonomy" id="152421"/>
    <lineage>
        <taxon>Eukaryota</taxon>
        <taxon>Viridiplantae</taxon>
        <taxon>Streptophyta</taxon>
        <taxon>Embryophyta</taxon>
        <taxon>Tracheophyta</taxon>
        <taxon>Spermatophyta</taxon>
        <taxon>Magnoliopsida</taxon>
        <taxon>eudicotyledons</taxon>
        <taxon>Gunneridae</taxon>
        <taxon>Pentapetalae</taxon>
        <taxon>rosids</taxon>
        <taxon>malvids</taxon>
        <taxon>Malvales</taxon>
        <taxon>Dipterocarpaceae</taxon>
        <taxon>Rubroshorea</taxon>
    </lineage>
</organism>
<evidence type="ECO:0000313" key="3">
    <source>
        <dbReference type="Proteomes" id="UP001054252"/>
    </source>
</evidence>